<dbReference type="CDD" id="cd06225">
    <property type="entry name" value="HAMP"/>
    <property type="match status" value="1"/>
</dbReference>
<keyword evidence="6" id="KW-0808">Transferase</keyword>
<evidence type="ECO:0000256" key="5">
    <source>
        <dbReference type="ARBA" id="ARBA00022553"/>
    </source>
</evidence>
<evidence type="ECO:0000256" key="11">
    <source>
        <dbReference type="ARBA" id="ARBA00023136"/>
    </source>
</evidence>
<name>A0ABS6E6F4_9FIRM</name>
<keyword evidence="8 15" id="KW-0418">Kinase</keyword>
<evidence type="ECO:0000313" key="16">
    <source>
        <dbReference type="Proteomes" id="UP000749471"/>
    </source>
</evidence>
<reference evidence="15 16" key="1">
    <citation type="submission" date="2021-06" db="EMBL/GenBank/DDBJ databases">
        <authorList>
            <person name="Sun Q."/>
            <person name="Li D."/>
        </authorList>
    </citation>
    <scope>NUCLEOTIDE SEQUENCE [LARGE SCALE GENOMIC DNA]</scope>
    <source>
        <strain evidence="15 16">MSJ-40</strain>
    </source>
</reference>
<dbReference type="PANTHER" id="PTHR45528">
    <property type="entry name" value="SENSOR HISTIDINE KINASE CPXA"/>
    <property type="match status" value="1"/>
</dbReference>
<keyword evidence="12" id="KW-0812">Transmembrane</keyword>
<dbReference type="Pfam" id="PF02518">
    <property type="entry name" value="HATPase_c"/>
    <property type="match status" value="1"/>
</dbReference>
<evidence type="ECO:0000259" key="13">
    <source>
        <dbReference type="PROSITE" id="PS50109"/>
    </source>
</evidence>
<dbReference type="CDD" id="cd00075">
    <property type="entry name" value="HATPase"/>
    <property type="match status" value="1"/>
</dbReference>
<comment type="subcellular location">
    <subcellularLocation>
        <location evidence="2">Cell membrane</location>
        <topology evidence="2">Multi-pass membrane protein</topology>
    </subcellularLocation>
</comment>
<dbReference type="InterPro" id="IPR003661">
    <property type="entry name" value="HisK_dim/P_dom"/>
</dbReference>
<dbReference type="InterPro" id="IPR005467">
    <property type="entry name" value="His_kinase_dom"/>
</dbReference>
<dbReference type="PANTHER" id="PTHR45528:SF1">
    <property type="entry name" value="SENSOR HISTIDINE KINASE CPXA"/>
    <property type="match status" value="1"/>
</dbReference>
<evidence type="ECO:0000256" key="1">
    <source>
        <dbReference type="ARBA" id="ARBA00000085"/>
    </source>
</evidence>
<evidence type="ECO:0000256" key="12">
    <source>
        <dbReference type="SAM" id="Phobius"/>
    </source>
</evidence>
<dbReference type="GO" id="GO:0016301">
    <property type="term" value="F:kinase activity"/>
    <property type="evidence" value="ECO:0007669"/>
    <property type="project" value="UniProtKB-KW"/>
</dbReference>
<dbReference type="SMART" id="SM00304">
    <property type="entry name" value="HAMP"/>
    <property type="match status" value="1"/>
</dbReference>
<gene>
    <name evidence="15" type="ORF">KQI42_07325</name>
</gene>
<dbReference type="InterPro" id="IPR003594">
    <property type="entry name" value="HATPase_dom"/>
</dbReference>
<accession>A0ABS6E6F4</accession>
<keyword evidence="10" id="KW-0902">Two-component regulatory system</keyword>
<dbReference type="CDD" id="cd00082">
    <property type="entry name" value="HisKA"/>
    <property type="match status" value="1"/>
</dbReference>
<evidence type="ECO:0000256" key="10">
    <source>
        <dbReference type="ARBA" id="ARBA00023012"/>
    </source>
</evidence>
<evidence type="ECO:0000313" key="15">
    <source>
        <dbReference type="EMBL" id="MBU5437813.1"/>
    </source>
</evidence>
<dbReference type="InterPro" id="IPR050398">
    <property type="entry name" value="HssS/ArlS-like"/>
</dbReference>
<dbReference type="Proteomes" id="UP000749471">
    <property type="component" value="Unassembled WGS sequence"/>
</dbReference>
<dbReference type="EMBL" id="JAHLPM010000005">
    <property type="protein sequence ID" value="MBU5437813.1"/>
    <property type="molecule type" value="Genomic_DNA"/>
</dbReference>
<evidence type="ECO:0000256" key="9">
    <source>
        <dbReference type="ARBA" id="ARBA00022840"/>
    </source>
</evidence>
<dbReference type="PROSITE" id="PS50109">
    <property type="entry name" value="HIS_KIN"/>
    <property type="match status" value="1"/>
</dbReference>
<keyword evidence="9" id="KW-0067">ATP-binding</keyword>
<dbReference type="Pfam" id="PF00512">
    <property type="entry name" value="HisKA"/>
    <property type="match status" value="1"/>
</dbReference>
<keyword evidence="5" id="KW-0597">Phosphoprotein</keyword>
<evidence type="ECO:0000256" key="8">
    <source>
        <dbReference type="ARBA" id="ARBA00022777"/>
    </source>
</evidence>
<dbReference type="InterPro" id="IPR003660">
    <property type="entry name" value="HAMP_dom"/>
</dbReference>
<feature type="domain" description="Histidine kinase" evidence="13">
    <location>
        <begin position="145"/>
        <end position="358"/>
    </location>
</feature>
<keyword evidence="11 12" id="KW-0472">Membrane</keyword>
<evidence type="ECO:0000256" key="3">
    <source>
        <dbReference type="ARBA" id="ARBA00012438"/>
    </source>
</evidence>
<feature type="transmembrane region" description="Helical" evidence="12">
    <location>
        <begin position="56"/>
        <end position="76"/>
    </location>
</feature>
<dbReference type="SMART" id="SM00388">
    <property type="entry name" value="HisKA"/>
    <property type="match status" value="1"/>
</dbReference>
<evidence type="ECO:0000256" key="2">
    <source>
        <dbReference type="ARBA" id="ARBA00004651"/>
    </source>
</evidence>
<proteinExistence type="predicted"/>
<evidence type="ECO:0000256" key="4">
    <source>
        <dbReference type="ARBA" id="ARBA00022475"/>
    </source>
</evidence>
<keyword evidence="12" id="KW-1133">Transmembrane helix</keyword>
<dbReference type="RefSeq" id="WP_216518322.1">
    <property type="nucleotide sequence ID" value="NZ_JAHLPM010000005.1"/>
</dbReference>
<evidence type="ECO:0000256" key="6">
    <source>
        <dbReference type="ARBA" id="ARBA00022679"/>
    </source>
</evidence>
<dbReference type="SMART" id="SM00387">
    <property type="entry name" value="HATPase_c"/>
    <property type="match status" value="1"/>
</dbReference>
<dbReference type="EC" id="2.7.13.3" evidence="3"/>
<feature type="transmembrane region" description="Helical" evidence="12">
    <location>
        <begin position="12"/>
        <end position="36"/>
    </location>
</feature>
<comment type="caution">
    <text evidence="15">The sequence shown here is derived from an EMBL/GenBank/DDBJ whole genome shotgun (WGS) entry which is preliminary data.</text>
</comment>
<keyword evidence="16" id="KW-1185">Reference proteome</keyword>
<sequence>MKNREHKGIRWKIILLFILSIVASIITVFILLLFAFNSANYPIPRKILKGLDMTIGRAPIVVVTGLILFIMFFFIFTQKRIRYLEDINMVLKKIAQGNLEAKIPIESNDELGQLAENINFMAEQLKTSIEEERKAEKMKNELITNVSHDLRTPLTSIIGYLGLVANDNYKDELTLRYYVDIAYSKSLTLKKLIDELFEFTKISYGGIKLNLEKIDLGQLLEQLVEEFVPILNEAEMEYRLTSSKEKLFIEGDGSLLVRVFENLLSNAIRYGKEGKYVDINIKSEKDKAVISIINYGETISEMDLPYIFDRFYKVDKSRSQDREGTGLGLAIAKNIIELHGGEIAVYSKNGRTEFQVKL</sequence>
<feature type="domain" description="HAMP" evidence="14">
    <location>
        <begin position="78"/>
        <end position="130"/>
    </location>
</feature>
<comment type="catalytic activity">
    <reaction evidence="1">
        <text>ATP + protein L-histidine = ADP + protein N-phospho-L-histidine.</text>
        <dbReference type="EC" id="2.7.13.3"/>
    </reaction>
</comment>
<evidence type="ECO:0000259" key="14">
    <source>
        <dbReference type="PROSITE" id="PS50885"/>
    </source>
</evidence>
<evidence type="ECO:0000256" key="7">
    <source>
        <dbReference type="ARBA" id="ARBA00022741"/>
    </source>
</evidence>
<dbReference type="PROSITE" id="PS50885">
    <property type="entry name" value="HAMP"/>
    <property type="match status" value="1"/>
</dbReference>
<keyword evidence="4" id="KW-1003">Cell membrane</keyword>
<dbReference type="Pfam" id="PF00672">
    <property type="entry name" value="HAMP"/>
    <property type="match status" value="1"/>
</dbReference>
<keyword evidence="7" id="KW-0547">Nucleotide-binding</keyword>
<organism evidence="15 16">
    <name type="scientific">Tissierella simiarum</name>
    <dbReference type="NCBI Taxonomy" id="2841534"/>
    <lineage>
        <taxon>Bacteria</taxon>
        <taxon>Bacillati</taxon>
        <taxon>Bacillota</taxon>
        <taxon>Tissierellia</taxon>
        <taxon>Tissierellales</taxon>
        <taxon>Tissierellaceae</taxon>
        <taxon>Tissierella</taxon>
    </lineage>
</organism>
<protein>
    <recommendedName>
        <fullName evidence="3">histidine kinase</fullName>
        <ecNumber evidence="3">2.7.13.3</ecNumber>
    </recommendedName>
</protein>